<sequence length="164" mass="18600">MTSFSLKTLSKVLLNREYEDTYSAHDRARITYEVLKHLCAGDSTNDNENISVNLEPLLSSTATEAQEAHFKNFDLMCATCAAYQGQESLEEFVFTVLYDEPKRDAREVLDIIVTYFKNQDKVVNKSPPEENASQCKSEEENKTDKAVNDLTGQMDLLSTEENKP</sequence>
<evidence type="ECO:0000313" key="3">
    <source>
        <dbReference type="Proteomes" id="UP001558652"/>
    </source>
</evidence>
<comment type="caution">
    <text evidence="2">The sequence shown here is derived from an EMBL/GenBank/DDBJ whole genome shotgun (WGS) entry which is preliminary data.</text>
</comment>
<name>A0ABD0XTG8_9HEMI</name>
<protein>
    <submittedName>
        <fullName evidence="2">Uncharacterized protein</fullName>
    </submittedName>
</protein>
<evidence type="ECO:0000256" key="1">
    <source>
        <dbReference type="SAM" id="MobiDB-lite"/>
    </source>
</evidence>
<evidence type="ECO:0000313" key="2">
    <source>
        <dbReference type="EMBL" id="KAL1110454.1"/>
    </source>
</evidence>
<dbReference type="Proteomes" id="UP001558652">
    <property type="component" value="Unassembled WGS sequence"/>
</dbReference>
<dbReference type="AlphaFoldDB" id="A0ABD0XTG8"/>
<organism evidence="2 3">
    <name type="scientific">Ranatra chinensis</name>
    <dbReference type="NCBI Taxonomy" id="642074"/>
    <lineage>
        <taxon>Eukaryota</taxon>
        <taxon>Metazoa</taxon>
        <taxon>Ecdysozoa</taxon>
        <taxon>Arthropoda</taxon>
        <taxon>Hexapoda</taxon>
        <taxon>Insecta</taxon>
        <taxon>Pterygota</taxon>
        <taxon>Neoptera</taxon>
        <taxon>Paraneoptera</taxon>
        <taxon>Hemiptera</taxon>
        <taxon>Heteroptera</taxon>
        <taxon>Panheteroptera</taxon>
        <taxon>Nepomorpha</taxon>
        <taxon>Nepidae</taxon>
        <taxon>Ranatrinae</taxon>
        <taxon>Ranatra</taxon>
    </lineage>
</organism>
<feature type="region of interest" description="Disordered" evidence="1">
    <location>
        <begin position="123"/>
        <end position="164"/>
    </location>
</feature>
<keyword evidence="3" id="KW-1185">Reference proteome</keyword>
<proteinExistence type="predicted"/>
<dbReference type="EMBL" id="JBFDAA010000022">
    <property type="protein sequence ID" value="KAL1110454.1"/>
    <property type="molecule type" value="Genomic_DNA"/>
</dbReference>
<reference evidence="2 3" key="1">
    <citation type="submission" date="2024-07" db="EMBL/GenBank/DDBJ databases">
        <title>Chromosome-level genome assembly of the water stick insect Ranatra chinensis (Heteroptera: Nepidae).</title>
        <authorList>
            <person name="Liu X."/>
        </authorList>
    </citation>
    <scope>NUCLEOTIDE SEQUENCE [LARGE SCALE GENOMIC DNA]</scope>
    <source>
        <strain evidence="2">Cailab_2021Rc</strain>
        <tissue evidence="2">Muscle</tissue>
    </source>
</reference>
<accession>A0ABD0XTG8</accession>
<gene>
    <name evidence="2" type="ORF">AAG570_007985</name>
</gene>
<feature type="compositionally biased region" description="Basic and acidic residues" evidence="1">
    <location>
        <begin position="136"/>
        <end position="147"/>
    </location>
</feature>